<dbReference type="InterPro" id="IPR034193">
    <property type="entry name" value="PCSK9_ProteinaseK-like"/>
</dbReference>
<evidence type="ECO:0000256" key="7">
    <source>
        <dbReference type="PROSITE-ProRule" id="PRU01240"/>
    </source>
</evidence>
<dbReference type="PANTHER" id="PTHR43806">
    <property type="entry name" value="PEPTIDASE S8"/>
    <property type="match status" value="1"/>
</dbReference>
<name>A0A167IHP1_9HYPO</name>
<keyword evidence="12" id="KW-1185">Reference proteome</keyword>
<evidence type="ECO:0000256" key="6">
    <source>
        <dbReference type="ARBA" id="ARBA00023157"/>
    </source>
</evidence>
<dbReference type="InterPro" id="IPR037045">
    <property type="entry name" value="S8pro/Inhibitor_I9_sf"/>
</dbReference>
<dbReference type="Gene3D" id="3.40.50.200">
    <property type="entry name" value="Peptidase S8/S53 domain"/>
    <property type="match status" value="1"/>
</dbReference>
<feature type="domain" description="Peptidase S8/S53" evidence="9">
    <location>
        <begin position="185"/>
        <end position="423"/>
    </location>
</feature>
<comment type="similarity">
    <text evidence="1 7">Belongs to the peptidase S8 family.</text>
</comment>
<dbReference type="InterPro" id="IPR036852">
    <property type="entry name" value="Peptidase_S8/S53_dom_sf"/>
</dbReference>
<dbReference type="AlphaFoldDB" id="A0A167IHP1"/>
<feature type="active site" description="Charge relay system" evidence="7">
    <location>
        <position position="380"/>
    </location>
</feature>
<accession>A0A167IHP1</accession>
<dbReference type="Pfam" id="PF05922">
    <property type="entry name" value="Inhibitor_I9"/>
    <property type="match status" value="1"/>
</dbReference>
<dbReference type="OrthoDB" id="206201at2759"/>
<evidence type="ECO:0000313" key="12">
    <source>
        <dbReference type="Proteomes" id="UP000076863"/>
    </source>
</evidence>
<dbReference type="InterPro" id="IPR010259">
    <property type="entry name" value="S8pro/Inhibitor_I9"/>
</dbReference>
<dbReference type="SUPFAM" id="SSF54897">
    <property type="entry name" value="Protease propeptides/inhibitors"/>
    <property type="match status" value="1"/>
</dbReference>
<evidence type="ECO:0000259" key="10">
    <source>
        <dbReference type="Pfam" id="PF05922"/>
    </source>
</evidence>
<feature type="signal peptide" evidence="8">
    <location>
        <begin position="1"/>
        <end position="15"/>
    </location>
</feature>
<keyword evidence="4 7" id="KW-0378">Hydrolase</keyword>
<feature type="domain" description="Inhibitor I9" evidence="10">
    <location>
        <begin position="86"/>
        <end position="147"/>
    </location>
</feature>
<dbReference type="Gene3D" id="3.30.70.80">
    <property type="entry name" value="Peptidase S8 propeptide/proteinase inhibitor I9"/>
    <property type="match status" value="1"/>
</dbReference>
<evidence type="ECO:0000256" key="1">
    <source>
        <dbReference type="ARBA" id="ARBA00011073"/>
    </source>
</evidence>
<reference evidence="11 12" key="1">
    <citation type="journal article" date="2016" name="Genome Biol. Evol.">
        <title>Divergent and convergent evolution of fungal pathogenicity.</title>
        <authorList>
            <person name="Shang Y."/>
            <person name="Xiao G."/>
            <person name="Zheng P."/>
            <person name="Cen K."/>
            <person name="Zhan S."/>
            <person name="Wang C."/>
        </authorList>
    </citation>
    <scope>NUCLEOTIDE SEQUENCE [LARGE SCALE GENOMIC DNA]</scope>
    <source>
        <strain evidence="11 12">RCEF 3172</strain>
    </source>
</reference>
<proteinExistence type="inferred from homology"/>
<sequence length="437" mass="46794">MRVSTVLTVLPLALANPIGDKKRAELAPLILHENADRAELAPLILHEDEAAKLAARSEPATRSEPAPLYLHEDEKSLHARGGSNKFIIKFKPDTDDAEIDKALKDITDENLTHRYKNKFQGFTANVDRETVEKFRMNPVVEYIEQDAAGKGSANFYSQGQCTWGLGRISHREAGAKDYLFNDNGGKGVCVYITDTGIDETHPEFGGRAHQIKSFIPGVNHDDHGHGTHCAGTIGSATYGVAKQATLYGVKVISRDDRFEFSDLIAAYDFILRDAPQRDCPNGVVVSGSLGGPRSPAMNEAADNMADHGIFMAVAAGNDNQDASYFSPASASKICTVGGTSWDDSRYDMSNHGPIIDINAPAVNVLSLAPGGGTARMTGTSMAAPHIAGLAAYLASQGAGKASPALCQTMAKMATKNAIRNQVYNTVNNVAYNGNNWA</sequence>
<evidence type="ECO:0000256" key="2">
    <source>
        <dbReference type="ARBA" id="ARBA00022670"/>
    </source>
</evidence>
<dbReference type="InterPro" id="IPR023828">
    <property type="entry name" value="Peptidase_S8_Ser-AS"/>
</dbReference>
<evidence type="ECO:0000256" key="8">
    <source>
        <dbReference type="SAM" id="SignalP"/>
    </source>
</evidence>
<dbReference type="FunFam" id="3.40.50.200:FF:000014">
    <property type="entry name" value="Proteinase K"/>
    <property type="match status" value="1"/>
</dbReference>
<feature type="chain" id="PRO_5012158712" evidence="8">
    <location>
        <begin position="16"/>
        <end position="437"/>
    </location>
</feature>
<dbReference type="InterPro" id="IPR022398">
    <property type="entry name" value="Peptidase_S8_His-AS"/>
</dbReference>
<dbReference type="PRINTS" id="PR00723">
    <property type="entry name" value="SUBTILISIN"/>
</dbReference>
<evidence type="ECO:0000256" key="3">
    <source>
        <dbReference type="ARBA" id="ARBA00022729"/>
    </source>
</evidence>
<evidence type="ECO:0000259" key="9">
    <source>
        <dbReference type="Pfam" id="PF00082"/>
    </source>
</evidence>
<dbReference type="Proteomes" id="UP000076863">
    <property type="component" value="Unassembled WGS sequence"/>
</dbReference>
<dbReference type="InterPro" id="IPR015500">
    <property type="entry name" value="Peptidase_S8_subtilisin-rel"/>
</dbReference>
<dbReference type="PROSITE" id="PS00138">
    <property type="entry name" value="SUBTILASE_SER"/>
    <property type="match status" value="1"/>
</dbReference>
<dbReference type="GO" id="GO:0004252">
    <property type="term" value="F:serine-type endopeptidase activity"/>
    <property type="evidence" value="ECO:0007669"/>
    <property type="project" value="UniProtKB-UniRule"/>
</dbReference>
<dbReference type="GO" id="GO:0005576">
    <property type="term" value="C:extracellular region"/>
    <property type="evidence" value="ECO:0007669"/>
    <property type="project" value="UniProtKB-ARBA"/>
</dbReference>
<dbReference type="CDD" id="cd04077">
    <property type="entry name" value="Peptidases_S8_PCSK9_ProteinaseK_like"/>
    <property type="match status" value="1"/>
</dbReference>
<comment type="caution">
    <text evidence="11">The sequence shown here is derived from an EMBL/GenBank/DDBJ whole genome shotgun (WGS) entry which is preliminary data.</text>
</comment>
<dbReference type="PROSITE" id="PS00137">
    <property type="entry name" value="SUBTILASE_HIS"/>
    <property type="match status" value="1"/>
</dbReference>
<gene>
    <name evidence="11" type="ORF">BBO_02140</name>
</gene>
<dbReference type="EMBL" id="AZHA01000004">
    <property type="protein sequence ID" value="OAA49095.1"/>
    <property type="molecule type" value="Genomic_DNA"/>
</dbReference>
<keyword evidence="3 8" id="KW-0732">Signal</keyword>
<dbReference type="PANTHER" id="PTHR43806:SF58">
    <property type="entry name" value="ALKALINE PROTEASE 1-RELATED"/>
    <property type="match status" value="1"/>
</dbReference>
<feature type="active site" description="Charge relay system" evidence="7">
    <location>
        <position position="194"/>
    </location>
</feature>
<dbReference type="SUPFAM" id="SSF52743">
    <property type="entry name" value="Subtilisin-like"/>
    <property type="match status" value="1"/>
</dbReference>
<organism evidence="11 12">
    <name type="scientific">Beauveria brongniartii RCEF 3172</name>
    <dbReference type="NCBI Taxonomy" id="1081107"/>
    <lineage>
        <taxon>Eukaryota</taxon>
        <taxon>Fungi</taxon>
        <taxon>Dikarya</taxon>
        <taxon>Ascomycota</taxon>
        <taxon>Pezizomycotina</taxon>
        <taxon>Sordariomycetes</taxon>
        <taxon>Hypocreomycetidae</taxon>
        <taxon>Hypocreales</taxon>
        <taxon>Cordycipitaceae</taxon>
        <taxon>Beauveria</taxon>
        <taxon>Beauveria brongniartii</taxon>
    </lineage>
</organism>
<keyword evidence="5 7" id="KW-0720">Serine protease</keyword>
<dbReference type="PROSITE" id="PS51892">
    <property type="entry name" value="SUBTILASE"/>
    <property type="match status" value="1"/>
</dbReference>
<evidence type="ECO:0000256" key="4">
    <source>
        <dbReference type="ARBA" id="ARBA00022801"/>
    </source>
</evidence>
<evidence type="ECO:0000313" key="11">
    <source>
        <dbReference type="EMBL" id="OAA49095.1"/>
    </source>
</evidence>
<evidence type="ECO:0000256" key="5">
    <source>
        <dbReference type="ARBA" id="ARBA00022825"/>
    </source>
</evidence>
<protein>
    <submittedName>
        <fullName evidence="11">Peptidase S8, subtilisin-related protein</fullName>
    </submittedName>
</protein>
<dbReference type="InterPro" id="IPR000209">
    <property type="entry name" value="Peptidase_S8/S53_dom"/>
</dbReference>
<dbReference type="Pfam" id="PF00082">
    <property type="entry name" value="Peptidase_S8"/>
    <property type="match status" value="1"/>
</dbReference>
<dbReference type="InterPro" id="IPR050131">
    <property type="entry name" value="Peptidase_S8_subtilisin-like"/>
</dbReference>
<feature type="active site" description="Charge relay system" evidence="7">
    <location>
        <position position="225"/>
    </location>
</feature>
<dbReference type="GO" id="GO:0006508">
    <property type="term" value="P:proteolysis"/>
    <property type="evidence" value="ECO:0007669"/>
    <property type="project" value="UniProtKB-KW"/>
</dbReference>
<keyword evidence="6" id="KW-1015">Disulfide bond</keyword>
<keyword evidence="2 7" id="KW-0645">Protease</keyword>